<dbReference type="AlphaFoldDB" id="A0A7S7NLQ3"/>
<dbReference type="SUPFAM" id="SSF56954">
    <property type="entry name" value="Outer membrane efflux proteins (OEP)"/>
    <property type="match status" value="1"/>
</dbReference>
<keyword evidence="6" id="KW-0472">Membrane</keyword>
<keyword evidence="3" id="KW-0813">Transport</keyword>
<evidence type="ECO:0000256" key="3">
    <source>
        <dbReference type="ARBA" id="ARBA00022448"/>
    </source>
</evidence>
<dbReference type="GO" id="GO:0009279">
    <property type="term" value="C:cell outer membrane"/>
    <property type="evidence" value="ECO:0007669"/>
    <property type="project" value="UniProtKB-SubCell"/>
</dbReference>
<dbReference type="PANTHER" id="PTHR30026">
    <property type="entry name" value="OUTER MEMBRANE PROTEIN TOLC"/>
    <property type="match status" value="1"/>
</dbReference>
<feature type="chain" id="PRO_5032833992" evidence="8">
    <location>
        <begin position="20"/>
        <end position="457"/>
    </location>
</feature>
<evidence type="ECO:0000313" key="10">
    <source>
        <dbReference type="Proteomes" id="UP000593892"/>
    </source>
</evidence>
<dbReference type="Pfam" id="PF02321">
    <property type="entry name" value="OEP"/>
    <property type="match status" value="2"/>
</dbReference>
<sequence length="457" mass="48305">MRGIHLAILGGLLAGSVAAQQNPFLGAVPEGQATAGPMALTLQQAVARGLKHNLGSVLAGESAKAARGERLVALSQLLPNINGRVAETSQQVNLAAFGFDSFPGIRSIIGPFGVFDARATVSQTILNFRSLRGSQASVAAQKASELSYKDARDTVALVVAALYLQSNSESSRIEAVEAQVAAAQALYDQAVDFKKEGMVPGIDVLRAQVELQAQRQRLIAARNSFEKSKLSLGRAIGLPDGQEIRLADVMPEATPPAPAMEEALTRAYEGRMDYLSLSSRVKAAELSARAASAGYLPSVGFTGDYGVLGKSPVNMHGTFMAGVGVNIPIFQGGRVKGEVLEAQAALAKERAQLDSLRGQIAFELRSALLDLKSTAEQLDVNRSAVSLAKQQSEQARDRFAAGVTNNLEVVQAQEAVATANENFISSLYSYNLARAQLARAMGGIEKNVDVLFPEGKQ</sequence>
<evidence type="ECO:0000256" key="7">
    <source>
        <dbReference type="ARBA" id="ARBA00023237"/>
    </source>
</evidence>
<keyword evidence="8" id="KW-0732">Signal</keyword>
<keyword evidence="5" id="KW-0812">Transmembrane</keyword>
<dbReference type="GO" id="GO:1990281">
    <property type="term" value="C:efflux pump complex"/>
    <property type="evidence" value="ECO:0007669"/>
    <property type="project" value="TreeGrafter"/>
</dbReference>
<dbReference type="InterPro" id="IPR051906">
    <property type="entry name" value="TolC-like"/>
</dbReference>
<evidence type="ECO:0000256" key="1">
    <source>
        <dbReference type="ARBA" id="ARBA00004442"/>
    </source>
</evidence>
<keyword evidence="4" id="KW-1134">Transmembrane beta strand</keyword>
<dbReference type="KEGG" id="pfer:IRI77_24430"/>
<evidence type="ECO:0000256" key="2">
    <source>
        <dbReference type="ARBA" id="ARBA00007613"/>
    </source>
</evidence>
<feature type="signal peptide" evidence="8">
    <location>
        <begin position="1"/>
        <end position="19"/>
    </location>
</feature>
<dbReference type="RefSeq" id="WP_194447617.1">
    <property type="nucleotide sequence ID" value="NZ_CP063849.1"/>
</dbReference>
<dbReference type="EMBL" id="CP063849">
    <property type="protein sequence ID" value="QOY85947.1"/>
    <property type="molecule type" value="Genomic_DNA"/>
</dbReference>
<keyword evidence="7" id="KW-0998">Cell outer membrane</keyword>
<comment type="subcellular location">
    <subcellularLocation>
        <location evidence="1">Cell outer membrane</location>
    </subcellularLocation>
</comment>
<evidence type="ECO:0000256" key="4">
    <source>
        <dbReference type="ARBA" id="ARBA00022452"/>
    </source>
</evidence>
<dbReference type="GO" id="GO:0015562">
    <property type="term" value="F:efflux transmembrane transporter activity"/>
    <property type="evidence" value="ECO:0007669"/>
    <property type="project" value="InterPro"/>
</dbReference>
<gene>
    <name evidence="9" type="ORF">IRI77_24430</name>
</gene>
<evidence type="ECO:0000313" key="9">
    <source>
        <dbReference type="EMBL" id="QOY85947.1"/>
    </source>
</evidence>
<name>A0A7S7NLQ3_PALFE</name>
<protein>
    <submittedName>
        <fullName evidence="9">TolC family protein</fullName>
    </submittedName>
</protein>
<evidence type="ECO:0000256" key="5">
    <source>
        <dbReference type="ARBA" id="ARBA00022692"/>
    </source>
</evidence>
<accession>A0A7S7NLQ3</accession>
<dbReference type="PANTHER" id="PTHR30026:SF20">
    <property type="entry name" value="OUTER MEMBRANE PROTEIN TOLC"/>
    <property type="match status" value="1"/>
</dbReference>
<dbReference type="Proteomes" id="UP000593892">
    <property type="component" value="Chromosome"/>
</dbReference>
<evidence type="ECO:0000256" key="8">
    <source>
        <dbReference type="SAM" id="SignalP"/>
    </source>
</evidence>
<dbReference type="InterPro" id="IPR003423">
    <property type="entry name" value="OMP_efflux"/>
</dbReference>
<keyword evidence="10" id="KW-1185">Reference proteome</keyword>
<organism evidence="9 10">
    <name type="scientific">Paludibaculum fermentans</name>
    <dbReference type="NCBI Taxonomy" id="1473598"/>
    <lineage>
        <taxon>Bacteria</taxon>
        <taxon>Pseudomonadati</taxon>
        <taxon>Acidobacteriota</taxon>
        <taxon>Terriglobia</taxon>
        <taxon>Bryobacterales</taxon>
        <taxon>Bryobacteraceae</taxon>
        <taxon>Paludibaculum</taxon>
    </lineage>
</organism>
<dbReference type="GO" id="GO:0015288">
    <property type="term" value="F:porin activity"/>
    <property type="evidence" value="ECO:0007669"/>
    <property type="project" value="TreeGrafter"/>
</dbReference>
<reference evidence="9 10" key="1">
    <citation type="submission" date="2020-10" db="EMBL/GenBank/DDBJ databases">
        <title>Complete genome sequence of Paludibaculum fermentans P105T, a facultatively anaerobic acidobacterium capable of dissimilatory Fe(III) reduction.</title>
        <authorList>
            <person name="Dedysh S.N."/>
            <person name="Beletsky A.V."/>
            <person name="Kulichevskaya I.S."/>
            <person name="Mardanov A.V."/>
            <person name="Ravin N.V."/>
        </authorList>
    </citation>
    <scope>NUCLEOTIDE SEQUENCE [LARGE SCALE GENOMIC DNA]</scope>
    <source>
        <strain evidence="9 10">P105</strain>
    </source>
</reference>
<proteinExistence type="inferred from homology"/>
<evidence type="ECO:0000256" key="6">
    <source>
        <dbReference type="ARBA" id="ARBA00023136"/>
    </source>
</evidence>
<dbReference type="Gene3D" id="1.20.1600.10">
    <property type="entry name" value="Outer membrane efflux proteins (OEP)"/>
    <property type="match status" value="1"/>
</dbReference>
<comment type="similarity">
    <text evidence="2">Belongs to the outer membrane factor (OMF) (TC 1.B.17) family.</text>
</comment>